<dbReference type="EMBL" id="AYXT01000010">
    <property type="protein sequence ID" value="ETF02419.1"/>
    <property type="molecule type" value="Genomic_DNA"/>
</dbReference>
<accession>V8QTS9</accession>
<reference evidence="1 2" key="1">
    <citation type="journal article" date="2014" name="Genome Announc.">
        <title>Draft Genome Sequence of Advenella kashmirensis Strain W13003, a Polycyclic Aromatic Hydrocarbon-Degrading Bacterium.</title>
        <authorList>
            <person name="Wang X."/>
            <person name="Jin D."/>
            <person name="Zhou L."/>
            <person name="Wu L."/>
            <person name="An W."/>
            <person name="Zhao L."/>
        </authorList>
    </citation>
    <scope>NUCLEOTIDE SEQUENCE [LARGE SCALE GENOMIC DNA]</scope>
    <source>
        <strain evidence="1 2">W13003</strain>
    </source>
</reference>
<dbReference type="AlphaFoldDB" id="V8QTS9"/>
<proteinExistence type="predicted"/>
<name>V8QTS9_9BURK</name>
<sequence length="57" mass="6540">MSRIASYVAVPSVLAINQKFIDRLNDDILASFKVTSLVQKNMKQKYMPLRPLQDSQK</sequence>
<keyword evidence="2" id="KW-1185">Reference proteome</keyword>
<protein>
    <submittedName>
        <fullName evidence="1">Uncharacterized protein</fullName>
    </submittedName>
</protein>
<dbReference type="Proteomes" id="UP000018733">
    <property type="component" value="Unassembled WGS sequence"/>
</dbReference>
<organism evidence="1 2">
    <name type="scientific">Advenella kashmirensis W13003</name>
    <dbReference type="NCBI Taxonomy" id="1424334"/>
    <lineage>
        <taxon>Bacteria</taxon>
        <taxon>Pseudomonadati</taxon>
        <taxon>Pseudomonadota</taxon>
        <taxon>Betaproteobacteria</taxon>
        <taxon>Burkholderiales</taxon>
        <taxon>Alcaligenaceae</taxon>
    </lineage>
</organism>
<dbReference type="HOGENOM" id="CLU_2986216_0_0_4"/>
<comment type="caution">
    <text evidence="1">The sequence shown here is derived from an EMBL/GenBank/DDBJ whole genome shotgun (WGS) entry which is preliminary data.</text>
</comment>
<evidence type="ECO:0000313" key="1">
    <source>
        <dbReference type="EMBL" id="ETF02419.1"/>
    </source>
</evidence>
<evidence type="ECO:0000313" key="2">
    <source>
        <dbReference type="Proteomes" id="UP000018733"/>
    </source>
</evidence>
<gene>
    <name evidence="1" type="ORF">W822_15555</name>
</gene>